<accession>A0ABZ0IXL5</accession>
<protein>
    <submittedName>
        <fullName evidence="9">MotA/TolQ/ExbB proton channel family protein</fullName>
    </submittedName>
</protein>
<comment type="subcellular location">
    <subcellularLocation>
        <location evidence="1">Cell membrane</location>
        <topology evidence="1">Multi-pass membrane protein</topology>
    </subcellularLocation>
    <subcellularLocation>
        <location evidence="6">Membrane</location>
        <topology evidence="6">Multi-pass membrane protein</topology>
    </subcellularLocation>
</comment>
<feature type="transmembrane region" description="Helical" evidence="7">
    <location>
        <begin position="97"/>
        <end position="116"/>
    </location>
</feature>
<keyword evidence="3 7" id="KW-0812">Transmembrane</keyword>
<feature type="transmembrane region" description="Helical" evidence="7">
    <location>
        <begin position="12"/>
        <end position="32"/>
    </location>
</feature>
<dbReference type="PROSITE" id="PS50890">
    <property type="entry name" value="PUA"/>
    <property type="match status" value="1"/>
</dbReference>
<dbReference type="Proteomes" id="UP001302349">
    <property type="component" value="Chromosome"/>
</dbReference>
<dbReference type="RefSeq" id="WP_317492331.1">
    <property type="nucleotide sequence ID" value="NZ_CP136051.1"/>
</dbReference>
<evidence type="ECO:0000256" key="4">
    <source>
        <dbReference type="ARBA" id="ARBA00022989"/>
    </source>
</evidence>
<evidence type="ECO:0000259" key="8">
    <source>
        <dbReference type="Pfam" id="PF01618"/>
    </source>
</evidence>
<evidence type="ECO:0000256" key="1">
    <source>
        <dbReference type="ARBA" id="ARBA00004651"/>
    </source>
</evidence>
<name>A0ABZ0IXL5_9BACT</name>
<evidence type="ECO:0000313" key="9">
    <source>
        <dbReference type="EMBL" id="WOK09724.1"/>
    </source>
</evidence>
<keyword evidence="5 7" id="KW-0472">Membrane</keyword>
<gene>
    <name evidence="9" type="ORF">RT717_13860</name>
</gene>
<dbReference type="InterPro" id="IPR002898">
    <property type="entry name" value="MotA_ExbB_proton_chnl"/>
</dbReference>
<organism evidence="9 10">
    <name type="scientific">Imperialibacter roseus</name>
    <dbReference type="NCBI Taxonomy" id="1324217"/>
    <lineage>
        <taxon>Bacteria</taxon>
        <taxon>Pseudomonadati</taxon>
        <taxon>Bacteroidota</taxon>
        <taxon>Cytophagia</taxon>
        <taxon>Cytophagales</taxon>
        <taxon>Flammeovirgaceae</taxon>
        <taxon>Imperialibacter</taxon>
    </lineage>
</organism>
<dbReference type="Pfam" id="PF01618">
    <property type="entry name" value="MotA_ExbB"/>
    <property type="match status" value="1"/>
</dbReference>
<keyword evidence="10" id="KW-1185">Reference proteome</keyword>
<dbReference type="EMBL" id="CP136051">
    <property type="protein sequence ID" value="WOK09724.1"/>
    <property type="molecule type" value="Genomic_DNA"/>
</dbReference>
<proteinExistence type="inferred from homology"/>
<evidence type="ECO:0000256" key="7">
    <source>
        <dbReference type="SAM" id="Phobius"/>
    </source>
</evidence>
<evidence type="ECO:0000313" key="10">
    <source>
        <dbReference type="Proteomes" id="UP001302349"/>
    </source>
</evidence>
<keyword evidence="4 7" id="KW-1133">Transmembrane helix</keyword>
<evidence type="ECO:0000256" key="2">
    <source>
        <dbReference type="ARBA" id="ARBA00022475"/>
    </source>
</evidence>
<comment type="similarity">
    <text evidence="6">Belongs to the exbB/tolQ family.</text>
</comment>
<feature type="transmembrane region" description="Helical" evidence="7">
    <location>
        <begin position="53"/>
        <end position="77"/>
    </location>
</feature>
<feature type="domain" description="MotA/TolQ/ExbB proton channel" evidence="8">
    <location>
        <begin position="42"/>
        <end position="107"/>
    </location>
</feature>
<sequence length="122" mass="13517">MFELFWMGGIEFMSILTLMFLAALIFSGLSASDIFSKGLKGDEVKRRLDYVKFFGLLALVTGVLGQLIGMFMAFQAIEQIGEVSQAMLAGGLKVSSITSIYGMLIFVVTRLIWFGLHYKANK</sequence>
<keyword evidence="6" id="KW-0653">Protein transport</keyword>
<reference evidence="9 10" key="1">
    <citation type="journal article" date="2023" name="Microbiol. Resour. Announc.">
        <title>Complete Genome Sequence of Imperialibacter roseus strain P4T.</title>
        <authorList>
            <person name="Tizabi D.R."/>
            <person name="Bachvaroff T."/>
            <person name="Hill R.T."/>
        </authorList>
    </citation>
    <scope>NUCLEOTIDE SEQUENCE [LARGE SCALE GENOMIC DNA]</scope>
    <source>
        <strain evidence="9 10">P4T</strain>
    </source>
</reference>
<keyword evidence="2" id="KW-1003">Cell membrane</keyword>
<keyword evidence="6" id="KW-0813">Transport</keyword>
<evidence type="ECO:0000256" key="3">
    <source>
        <dbReference type="ARBA" id="ARBA00022692"/>
    </source>
</evidence>
<evidence type="ECO:0000256" key="6">
    <source>
        <dbReference type="RuleBase" id="RU004057"/>
    </source>
</evidence>
<evidence type="ECO:0000256" key="5">
    <source>
        <dbReference type="ARBA" id="ARBA00023136"/>
    </source>
</evidence>